<reference evidence="2" key="1">
    <citation type="submission" date="2017-09" db="EMBL/GenBank/DDBJ databases">
        <title>Metaegenomics of thermophilic ammonia-oxidizing enrichment culture.</title>
        <authorList>
            <person name="Kato S."/>
            <person name="Suzuki K."/>
        </authorList>
    </citation>
    <scope>NUCLEOTIDE SEQUENCE [LARGE SCALE GENOMIC DNA]</scope>
</reference>
<dbReference type="EMBL" id="BEHT01000045">
    <property type="protein sequence ID" value="GBC99974.1"/>
    <property type="molecule type" value="Genomic_DNA"/>
</dbReference>
<dbReference type="Proteomes" id="UP000236173">
    <property type="component" value="Unassembled WGS sequence"/>
</dbReference>
<name>A0A2H5XFL8_9BACT</name>
<organism evidence="1 2">
    <name type="scientific">Candidatus Fervidibacter japonicus</name>
    <dbReference type="NCBI Taxonomy" id="2035412"/>
    <lineage>
        <taxon>Bacteria</taxon>
        <taxon>Candidatus Fervidibacterota</taxon>
        <taxon>Candidatus Fervidibacter</taxon>
    </lineage>
</organism>
<protein>
    <submittedName>
        <fullName evidence="1">Uncharacterized protein</fullName>
    </submittedName>
</protein>
<comment type="caution">
    <text evidence="1">The sequence shown here is derived from an EMBL/GenBank/DDBJ whole genome shotgun (WGS) entry which is preliminary data.</text>
</comment>
<dbReference type="AlphaFoldDB" id="A0A2H5XFL8"/>
<sequence length="157" mass="17047">MPTRSELFIWHKPKGNLQLGVGLLERPKTARWMANYELRQQKGGVPSLTVGIGLQEVGVGNPGVFATANWALTPFLKLPSSLYLGVGRRVTSKGESLDKWRPLFGASAQIAKGVSATVQMDGKRWHGVLSAKVGDVRVGLFAFKFKTLGIIAGWTSQ</sequence>
<evidence type="ECO:0000313" key="2">
    <source>
        <dbReference type="Proteomes" id="UP000236173"/>
    </source>
</evidence>
<accession>A0A2H5XFL8</accession>
<proteinExistence type="predicted"/>
<gene>
    <name evidence="1" type="ORF">HRbin17_02507</name>
</gene>
<evidence type="ECO:0000313" key="1">
    <source>
        <dbReference type="EMBL" id="GBC99974.1"/>
    </source>
</evidence>